<keyword evidence="4" id="KW-1185">Reference proteome</keyword>
<dbReference type="EMBL" id="JAUSQZ010000001">
    <property type="protein sequence ID" value="MDP9826576.1"/>
    <property type="molecule type" value="Genomic_DNA"/>
</dbReference>
<dbReference type="Pfam" id="PF01833">
    <property type="entry name" value="TIG"/>
    <property type="match status" value="2"/>
</dbReference>
<evidence type="ECO:0000313" key="4">
    <source>
        <dbReference type="Proteomes" id="UP001235712"/>
    </source>
</evidence>
<protein>
    <recommendedName>
        <fullName evidence="2">IPT/TIG domain-containing protein</fullName>
    </recommendedName>
</protein>
<proteinExistence type="predicted"/>
<accession>A0ABT9P1W8</accession>
<feature type="domain" description="IPT/TIG" evidence="2">
    <location>
        <begin position="163"/>
        <end position="249"/>
    </location>
</feature>
<dbReference type="Proteomes" id="UP001235712">
    <property type="component" value="Unassembled WGS sequence"/>
</dbReference>
<name>A0ABT9P1W8_9ACTN</name>
<organism evidence="3 4">
    <name type="scientific">Kineosporia succinea</name>
    <dbReference type="NCBI Taxonomy" id="84632"/>
    <lineage>
        <taxon>Bacteria</taxon>
        <taxon>Bacillati</taxon>
        <taxon>Actinomycetota</taxon>
        <taxon>Actinomycetes</taxon>
        <taxon>Kineosporiales</taxon>
        <taxon>Kineosporiaceae</taxon>
        <taxon>Kineosporia</taxon>
    </lineage>
</organism>
<comment type="caution">
    <text evidence="3">The sequence shown here is derived from an EMBL/GenBank/DDBJ whole genome shotgun (WGS) entry which is preliminary data.</text>
</comment>
<evidence type="ECO:0000259" key="2">
    <source>
        <dbReference type="Pfam" id="PF01833"/>
    </source>
</evidence>
<dbReference type="InterPro" id="IPR014756">
    <property type="entry name" value="Ig_E-set"/>
</dbReference>
<dbReference type="RefSeq" id="WP_307241512.1">
    <property type="nucleotide sequence ID" value="NZ_JAUSQZ010000001.1"/>
</dbReference>
<reference evidence="3 4" key="1">
    <citation type="submission" date="2023-07" db="EMBL/GenBank/DDBJ databases">
        <title>Sequencing the genomes of 1000 actinobacteria strains.</title>
        <authorList>
            <person name="Klenk H.-P."/>
        </authorList>
    </citation>
    <scope>NUCLEOTIDE SEQUENCE [LARGE SCALE GENOMIC DNA]</scope>
    <source>
        <strain evidence="3 4">DSM 44388</strain>
    </source>
</reference>
<keyword evidence="1" id="KW-0732">Signal</keyword>
<evidence type="ECO:0000313" key="3">
    <source>
        <dbReference type="EMBL" id="MDP9826576.1"/>
    </source>
</evidence>
<dbReference type="Gene3D" id="2.60.40.10">
    <property type="entry name" value="Immunoglobulins"/>
    <property type="match status" value="1"/>
</dbReference>
<evidence type="ECO:0000256" key="1">
    <source>
        <dbReference type="SAM" id="SignalP"/>
    </source>
</evidence>
<dbReference type="SUPFAM" id="SSF81296">
    <property type="entry name" value="E set domains"/>
    <property type="match status" value="2"/>
</dbReference>
<dbReference type="InterPro" id="IPR002909">
    <property type="entry name" value="IPT_dom"/>
</dbReference>
<feature type="signal peptide" evidence="1">
    <location>
        <begin position="1"/>
        <end position="28"/>
    </location>
</feature>
<dbReference type="InterPro" id="IPR013783">
    <property type="entry name" value="Ig-like_fold"/>
</dbReference>
<dbReference type="CDD" id="cd00102">
    <property type="entry name" value="IPT"/>
    <property type="match status" value="1"/>
</dbReference>
<feature type="domain" description="IPT/TIG" evidence="2">
    <location>
        <begin position="255"/>
        <end position="360"/>
    </location>
</feature>
<sequence length="378" mass="36878">MRTPKFTAKRALGLAAAAAIAVTGTVSAAGTSQAAVQSLKLNVATVGAAANQVITMTGKDFQTAAGTAKIDLMYFTTATSCTAMSSITGAANIAVTPANVNIVSATKATFLTPSLASFTPTTAGVAILLCAQNSGGTEVVGSAKLKLYKAPVINSSLGGVGGVSSNTGAVFGGSTITITGENFSTKTTATIGGKALTSVKVVKGTGTTDSGNAGDDTLTGTVPAGTGTGKAITVTGEGGSVSSSATFSYLDALKVSPAVGSGADNNVITLTGVGFKDKSFVNLASAFADTKSLVAVVPAASSYIAGTTTNSNITTGGTAPKVCDTVQVVSDTELTCQLPDLTGVNSGGYNIRILTGGTTNVAGVTAVSRAAVYTAAAF</sequence>
<feature type="chain" id="PRO_5047374714" description="IPT/TIG domain-containing protein" evidence="1">
    <location>
        <begin position="29"/>
        <end position="378"/>
    </location>
</feature>
<gene>
    <name evidence="3" type="ORF">J2S57_002325</name>
</gene>